<evidence type="ECO:0008006" key="4">
    <source>
        <dbReference type="Google" id="ProtNLM"/>
    </source>
</evidence>
<evidence type="ECO:0000313" key="2">
    <source>
        <dbReference type="EMBL" id="PSN92188.1"/>
    </source>
</evidence>
<sequence>MSRPTSSGKTNVWMPIALAFVVLTIVFGSLSAYLYTQNASLRQEVASLNVPIKVNLGLGSYTNKSIEWYNMSVSEGYNLYQAMVKAGWRINYTNYGIDGYYITAINGLGNNNSASTYWTYWIYVGGTQNCWTEGPSAANTYYLLPNETVVWYYSPFNGTTSVPPPC</sequence>
<accession>A0A2R6B107</accession>
<dbReference type="Gene3D" id="2.170.130.30">
    <property type="match status" value="1"/>
</dbReference>
<dbReference type="Proteomes" id="UP000240490">
    <property type="component" value="Unassembled WGS sequence"/>
</dbReference>
<dbReference type="AlphaFoldDB" id="A0A2R6B107"/>
<evidence type="ECO:0000313" key="3">
    <source>
        <dbReference type="Proteomes" id="UP000240490"/>
    </source>
</evidence>
<keyword evidence="1" id="KW-1133">Transmembrane helix</keyword>
<name>A0A2R6B107_9ARCH</name>
<feature type="transmembrane region" description="Helical" evidence="1">
    <location>
        <begin position="12"/>
        <end position="35"/>
    </location>
</feature>
<proteinExistence type="predicted"/>
<evidence type="ECO:0000256" key="1">
    <source>
        <dbReference type="SAM" id="Phobius"/>
    </source>
</evidence>
<reference evidence="2 3" key="1">
    <citation type="submission" date="2017-04" db="EMBL/GenBank/DDBJ databases">
        <title>Novel microbial lineages endemic to geothermal iron-oxide mats fill important gaps in the evolutionary history of Archaea.</title>
        <authorList>
            <person name="Jay Z.J."/>
            <person name="Beam J.P."/>
            <person name="Dlakic M."/>
            <person name="Rusch D.B."/>
            <person name="Kozubal M.A."/>
            <person name="Inskeep W.P."/>
        </authorList>
    </citation>
    <scope>NUCLEOTIDE SEQUENCE [LARGE SCALE GENOMIC DNA]</scope>
    <source>
        <strain evidence="2">ECH_B_SAG-M15</strain>
    </source>
</reference>
<comment type="caution">
    <text evidence="2">The sequence shown here is derived from an EMBL/GenBank/DDBJ whole genome shotgun (WGS) entry which is preliminary data.</text>
</comment>
<organism evidence="2 3">
    <name type="scientific">Candidatus Marsarchaeota G2 archaeon ECH_B_SAG-M15</name>
    <dbReference type="NCBI Taxonomy" id="1978162"/>
    <lineage>
        <taxon>Archaea</taxon>
        <taxon>Candidatus Marsarchaeota</taxon>
        <taxon>Candidatus Marsarchaeota group 2</taxon>
    </lineage>
</organism>
<keyword evidence="1" id="KW-0812">Transmembrane</keyword>
<protein>
    <recommendedName>
        <fullName evidence="4">DUF4430 domain-containing protein</fullName>
    </recommendedName>
</protein>
<keyword evidence="1" id="KW-0472">Membrane</keyword>
<dbReference type="EMBL" id="NEXJ01000028">
    <property type="protein sequence ID" value="PSN92188.1"/>
    <property type="molecule type" value="Genomic_DNA"/>
</dbReference>
<gene>
    <name evidence="2" type="ORF">B9Q08_01720</name>
</gene>